<dbReference type="VEuPathDB" id="FungiDB:PYU1_G012641"/>
<name>K3X618_GLOUD</name>
<organism evidence="1 2">
    <name type="scientific">Globisporangium ultimum (strain ATCC 200006 / CBS 805.95 / DAOM BR144)</name>
    <name type="common">Pythium ultimum</name>
    <dbReference type="NCBI Taxonomy" id="431595"/>
    <lineage>
        <taxon>Eukaryota</taxon>
        <taxon>Sar</taxon>
        <taxon>Stramenopiles</taxon>
        <taxon>Oomycota</taxon>
        <taxon>Peronosporomycetes</taxon>
        <taxon>Pythiales</taxon>
        <taxon>Pythiaceae</taxon>
        <taxon>Globisporangium</taxon>
    </lineage>
</organism>
<evidence type="ECO:0000313" key="2">
    <source>
        <dbReference type="Proteomes" id="UP000019132"/>
    </source>
</evidence>
<keyword evidence="2" id="KW-1185">Reference proteome</keyword>
<evidence type="ECO:0000313" key="1">
    <source>
        <dbReference type="EnsemblProtists" id="PYU1_T012667"/>
    </source>
</evidence>
<dbReference type="EnsemblProtists" id="PYU1_T012667">
    <property type="protein sequence ID" value="PYU1_T012667"/>
    <property type="gene ID" value="PYU1_G012641"/>
</dbReference>
<accession>K3X618</accession>
<dbReference type="HOGENOM" id="CLU_2431848_0_0_1"/>
<dbReference type="EMBL" id="GL376588">
    <property type="status" value="NOT_ANNOTATED_CDS"/>
    <property type="molecule type" value="Genomic_DNA"/>
</dbReference>
<sequence length="91" mass="9690">MISKSLTAFGHAKYLSGSTSLTFSHLWATLPSTNTTYGSGLASRENLESLAWMPCAPSACTRRKRFPAAASGFIFFSILVNADAASKGKPE</sequence>
<reference evidence="1" key="3">
    <citation type="submission" date="2015-02" db="UniProtKB">
        <authorList>
            <consortium name="EnsemblProtists"/>
        </authorList>
    </citation>
    <scope>IDENTIFICATION</scope>
    <source>
        <strain evidence="1">DAOM BR144</strain>
    </source>
</reference>
<dbReference type="eggNOG" id="ENOG502TE6W">
    <property type="taxonomic scope" value="Eukaryota"/>
</dbReference>
<dbReference type="AlphaFoldDB" id="K3X618"/>
<dbReference type="Proteomes" id="UP000019132">
    <property type="component" value="Unassembled WGS sequence"/>
</dbReference>
<dbReference type="InParanoid" id="K3X618"/>
<protein>
    <submittedName>
        <fullName evidence="1">Uncharacterized protein</fullName>
    </submittedName>
</protein>
<proteinExistence type="predicted"/>
<reference evidence="2" key="1">
    <citation type="journal article" date="2010" name="Genome Biol.">
        <title>Genome sequence of the necrotrophic plant pathogen Pythium ultimum reveals original pathogenicity mechanisms and effector repertoire.</title>
        <authorList>
            <person name="Levesque C.A."/>
            <person name="Brouwer H."/>
            <person name="Cano L."/>
            <person name="Hamilton J.P."/>
            <person name="Holt C."/>
            <person name="Huitema E."/>
            <person name="Raffaele S."/>
            <person name="Robideau G.P."/>
            <person name="Thines M."/>
            <person name="Win J."/>
            <person name="Zerillo M.M."/>
            <person name="Beakes G.W."/>
            <person name="Boore J.L."/>
            <person name="Busam D."/>
            <person name="Dumas B."/>
            <person name="Ferriera S."/>
            <person name="Fuerstenberg S.I."/>
            <person name="Gachon C.M."/>
            <person name="Gaulin E."/>
            <person name="Govers F."/>
            <person name="Grenville-Briggs L."/>
            <person name="Horner N."/>
            <person name="Hostetler J."/>
            <person name="Jiang R.H."/>
            <person name="Johnson J."/>
            <person name="Krajaejun T."/>
            <person name="Lin H."/>
            <person name="Meijer H.J."/>
            <person name="Moore B."/>
            <person name="Morris P."/>
            <person name="Phuntmart V."/>
            <person name="Puiu D."/>
            <person name="Shetty J."/>
            <person name="Stajich J.E."/>
            <person name="Tripathy S."/>
            <person name="Wawra S."/>
            <person name="van West P."/>
            <person name="Whitty B.R."/>
            <person name="Coutinho P.M."/>
            <person name="Henrissat B."/>
            <person name="Martin F."/>
            <person name="Thomas P.D."/>
            <person name="Tyler B.M."/>
            <person name="De Vries R.P."/>
            <person name="Kamoun S."/>
            <person name="Yandell M."/>
            <person name="Tisserat N."/>
            <person name="Buell C.R."/>
        </authorList>
    </citation>
    <scope>NUCLEOTIDE SEQUENCE</scope>
    <source>
        <strain evidence="2">DAOM:BR144</strain>
    </source>
</reference>
<reference evidence="2" key="2">
    <citation type="submission" date="2010-04" db="EMBL/GenBank/DDBJ databases">
        <authorList>
            <person name="Buell R."/>
            <person name="Hamilton J."/>
            <person name="Hostetler J."/>
        </authorList>
    </citation>
    <scope>NUCLEOTIDE SEQUENCE [LARGE SCALE GENOMIC DNA]</scope>
    <source>
        <strain evidence="2">DAOM:BR144</strain>
    </source>
</reference>